<keyword evidence="1 2" id="KW-0472">Membrane</keyword>
<feature type="transmembrane region" description="Helical" evidence="2">
    <location>
        <begin position="250"/>
        <end position="270"/>
    </location>
</feature>
<evidence type="ECO:0000313" key="4">
    <source>
        <dbReference type="EMBL" id="WCT12690.1"/>
    </source>
</evidence>
<dbReference type="InterPro" id="IPR039426">
    <property type="entry name" value="TonB-dep_rcpt-like"/>
</dbReference>
<dbReference type="Pfam" id="PF05569">
    <property type="entry name" value="Peptidase_M56"/>
    <property type="match status" value="1"/>
</dbReference>
<keyword evidence="5" id="KW-1185">Reference proteome</keyword>
<keyword evidence="1" id="KW-1134">Transmembrane beta strand</keyword>
<dbReference type="PROSITE" id="PS52015">
    <property type="entry name" value="TONB_CTD"/>
    <property type="match status" value="1"/>
</dbReference>
<dbReference type="EMBL" id="CP117167">
    <property type="protein sequence ID" value="WCT12690.1"/>
    <property type="molecule type" value="Genomic_DNA"/>
</dbReference>
<keyword evidence="1" id="KW-0813">Transport</keyword>
<dbReference type="InterPro" id="IPR008756">
    <property type="entry name" value="Peptidase_M56"/>
</dbReference>
<dbReference type="SUPFAM" id="SSF74653">
    <property type="entry name" value="TolA/TonB C-terminal domain"/>
    <property type="match status" value="1"/>
</dbReference>
<comment type="subcellular location">
    <subcellularLocation>
        <location evidence="1">Cell outer membrane</location>
        <topology evidence="1">Multi-pass membrane protein</topology>
    </subcellularLocation>
</comment>
<accession>A0ABY7T889</accession>
<keyword evidence="2" id="KW-1133">Transmembrane helix</keyword>
<comment type="similarity">
    <text evidence="1">Belongs to the TonB-dependent receptor family.</text>
</comment>
<dbReference type="Proteomes" id="UP001216139">
    <property type="component" value="Chromosome"/>
</dbReference>
<feature type="transmembrane region" description="Helical" evidence="2">
    <location>
        <begin position="93"/>
        <end position="111"/>
    </location>
</feature>
<dbReference type="InterPro" id="IPR051045">
    <property type="entry name" value="TonB-dependent_transducer"/>
</dbReference>
<feature type="transmembrane region" description="Helical" evidence="2">
    <location>
        <begin position="36"/>
        <end position="55"/>
    </location>
</feature>
<evidence type="ECO:0000256" key="2">
    <source>
        <dbReference type="SAM" id="Phobius"/>
    </source>
</evidence>
<dbReference type="Gene3D" id="2.170.130.10">
    <property type="entry name" value="TonB-dependent receptor, plug domain"/>
    <property type="match status" value="1"/>
</dbReference>
<evidence type="ECO:0000313" key="5">
    <source>
        <dbReference type="Proteomes" id="UP001216139"/>
    </source>
</evidence>
<feature type="transmembrane region" description="Helical" evidence="2">
    <location>
        <begin position="6"/>
        <end position="24"/>
    </location>
</feature>
<proteinExistence type="inferred from homology"/>
<dbReference type="SUPFAM" id="SSF56935">
    <property type="entry name" value="Porins"/>
    <property type="match status" value="1"/>
</dbReference>
<sequence>MTWWQYLILANVYLILFYGFYALLLRRETFFQLNRFYLVGSAILSFMLPLVQAEWARNLFITQQLKQTIYHLDPVVIYQIPAAPSQHLTVGQVLAIVYVGGIILLASRFILQLMVLRYNIKYNESEDAYSFFKTIKLGETVNSRNVIMAHEEVHARQWHSADVMLIEAIMIINWFNPAVYFYRKAIKHIHEFIADRNALKAGTSKQEYALLLLSETFKTPAHELVNPFFNHSLLKQRILMLQKNNSQRTALLKYGLSAPLFALMLILSSATTRTNLAITIISDKAEQIMMVPAAPPALQNVYTTVTSTATHGKLATGLSVIPEVKDFKPEARPVPSKGIKIDTVKDTRLLTVTASPASFKGGLPEFSKYLGQNIRYPAEWREKHHEARVVVSFFVEKDGSLSDIKPLTELNTIGAQEAVRVISASPKWNPGVQDGATIRSRMIIPISFKLEDDKIAQHTADTMVTRKHDNQMIYVQSNPLQYNSSPSTVFSTVTYTRRQGDTTSKAVYKIQTNSIKVTSSPPLYYLDDKEITLAEMKGVKAENIERINVFKDGDPNIYGERGVNGVILITTKKH</sequence>
<reference evidence="4 5" key="1">
    <citation type="submission" date="2023-02" db="EMBL/GenBank/DDBJ databases">
        <title>Genome sequence of Mucilaginibacter jinjuensis strain KACC 16571.</title>
        <authorList>
            <person name="Kim S."/>
            <person name="Heo J."/>
            <person name="Kwon S.-W."/>
        </authorList>
    </citation>
    <scope>NUCLEOTIDE SEQUENCE [LARGE SCALE GENOMIC DNA]</scope>
    <source>
        <strain evidence="4 5">KACC 16571</strain>
    </source>
</reference>
<organism evidence="4 5">
    <name type="scientific">Mucilaginibacter jinjuensis</name>
    <dbReference type="NCBI Taxonomy" id="1176721"/>
    <lineage>
        <taxon>Bacteria</taxon>
        <taxon>Pseudomonadati</taxon>
        <taxon>Bacteroidota</taxon>
        <taxon>Sphingobacteriia</taxon>
        <taxon>Sphingobacteriales</taxon>
        <taxon>Sphingobacteriaceae</taxon>
        <taxon>Mucilaginibacter</taxon>
    </lineage>
</organism>
<feature type="domain" description="TonB C-terminal" evidence="3">
    <location>
        <begin position="361"/>
        <end position="457"/>
    </location>
</feature>
<dbReference type="CDD" id="cd07341">
    <property type="entry name" value="M56_BlaR1_MecR1_like"/>
    <property type="match status" value="1"/>
</dbReference>
<dbReference type="Gene3D" id="3.30.1150.10">
    <property type="match status" value="1"/>
</dbReference>
<keyword evidence="1" id="KW-0998">Cell outer membrane</keyword>
<dbReference type="PROSITE" id="PS52016">
    <property type="entry name" value="TONB_DEPENDENT_REC_3"/>
    <property type="match status" value="1"/>
</dbReference>
<name>A0ABY7T889_9SPHI</name>
<dbReference type="PANTHER" id="PTHR33446:SF2">
    <property type="entry name" value="PROTEIN TONB"/>
    <property type="match status" value="1"/>
</dbReference>
<gene>
    <name evidence="4" type="ORF">PQO05_01935</name>
</gene>
<dbReference type="RefSeq" id="WP_273630953.1">
    <property type="nucleotide sequence ID" value="NZ_CP117167.1"/>
</dbReference>
<dbReference type="PANTHER" id="PTHR33446">
    <property type="entry name" value="PROTEIN TONB-RELATED"/>
    <property type="match status" value="1"/>
</dbReference>
<evidence type="ECO:0000256" key="1">
    <source>
        <dbReference type="PROSITE-ProRule" id="PRU01360"/>
    </source>
</evidence>
<dbReference type="Pfam" id="PF03544">
    <property type="entry name" value="TonB_C"/>
    <property type="match status" value="1"/>
</dbReference>
<dbReference type="InterPro" id="IPR037066">
    <property type="entry name" value="Plug_dom_sf"/>
</dbReference>
<keyword evidence="1 2" id="KW-0812">Transmembrane</keyword>
<evidence type="ECO:0000259" key="3">
    <source>
        <dbReference type="PROSITE" id="PS52015"/>
    </source>
</evidence>
<protein>
    <submittedName>
        <fullName evidence="4">M56 family metallopeptidase</fullName>
    </submittedName>
</protein>
<dbReference type="InterPro" id="IPR037682">
    <property type="entry name" value="TonB_C"/>
</dbReference>